<dbReference type="GO" id="GO:0005886">
    <property type="term" value="C:plasma membrane"/>
    <property type="evidence" value="ECO:0007669"/>
    <property type="project" value="TreeGrafter"/>
</dbReference>
<evidence type="ECO:0000256" key="2">
    <source>
        <dbReference type="ARBA" id="ARBA00022448"/>
    </source>
</evidence>
<dbReference type="PANTHER" id="PTHR43652">
    <property type="entry name" value="BASIC AMINO ACID ANTIPORTER YFCC-RELATED"/>
    <property type="match status" value="1"/>
</dbReference>
<feature type="transmembrane region" description="Helical" evidence="7">
    <location>
        <begin position="37"/>
        <end position="55"/>
    </location>
</feature>
<dbReference type="PANTHER" id="PTHR43652:SF2">
    <property type="entry name" value="BASIC AMINO ACID ANTIPORTER YFCC-RELATED"/>
    <property type="match status" value="1"/>
</dbReference>
<dbReference type="Pfam" id="PF03600">
    <property type="entry name" value="CitMHS"/>
    <property type="match status" value="1"/>
</dbReference>
<feature type="transmembrane region" description="Helical" evidence="7">
    <location>
        <begin position="104"/>
        <end position="131"/>
    </location>
</feature>
<comment type="subcellular location">
    <subcellularLocation>
        <location evidence="1">Membrane</location>
        <topology evidence="1">Multi-pass membrane protein</topology>
    </subcellularLocation>
</comment>
<evidence type="ECO:0000256" key="7">
    <source>
        <dbReference type="SAM" id="Phobius"/>
    </source>
</evidence>
<evidence type="ECO:0000259" key="8">
    <source>
        <dbReference type="Pfam" id="PF03600"/>
    </source>
</evidence>
<feature type="transmembrane region" description="Helical" evidence="7">
    <location>
        <begin position="182"/>
        <end position="202"/>
    </location>
</feature>
<keyword evidence="3 7" id="KW-0812">Transmembrane</keyword>
<dbReference type="InterPro" id="IPR051679">
    <property type="entry name" value="DASS-Related_Transporters"/>
</dbReference>
<organism evidence="9">
    <name type="scientific">Sexangularia sp. CB-2014</name>
    <dbReference type="NCBI Taxonomy" id="1486929"/>
    <lineage>
        <taxon>Eukaryota</taxon>
        <taxon>Amoebozoa</taxon>
        <taxon>Tubulinea</taxon>
        <taxon>Elardia</taxon>
        <taxon>Arcellinida</taxon>
        <taxon>Arcellinida incertae sedis</taxon>
        <taxon>Sexangularia</taxon>
    </lineage>
</organism>
<proteinExistence type="predicted"/>
<gene>
    <name evidence="9" type="ORF">SSP0437_LOCUS12311</name>
</gene>
<accession>A0A7S1YM04</accession>
<evidence type="ECO:0000256" key="5">
    <source>
        <dbReference type="ARBA" id="ARBA00022989"/>
    </source>
</evidence>
<evidence type="ECO:0000256" key="6">
    <source>
        <dbReference type="ARBA" id="ARBA00023136"/>
    </source>
</evidence>
<protein>
    <recommendedName>
        <fullName evidence="8">Citrate transporter-like domain-containing protein</fullName>
    </recommendedName>
</protein>
<dbReference type="GO" id="GO:0055085">
    <property type="term" value="P:transmembrane transport"/>
    <property type="evidence" value="ECO:0007669"/>
    <property type="project" value="InterPro"/>
</dbReference>
<evidence type="ECO:0000313" key="9">
    <source>
        <dbReference type="EMBL" id="CAD9309226.1"/>
    </source>
</evidence>
<keyword evidence="4" id="KW-0677">Repeat</keyword>
<evidence type="ECO:0000256" key="3">
    <source>
        <dbReference type="ARBA" id="ARBA00022692"/>
    </source>
</evidence>
<reference evidence="9" key="1">
    <citation type="submission" date="2021-01" db="EMBL/GenBank/DDBJ databases">
        <authorList>
            <person name="Corre E."/>
            <person name="Pelletier E."/>
            <person name="Niang G."/>
            <person name="Scheremetjew M."/>
            <person name="Finn R."/>
            <person name="Kale V."/>
            <person name="Holt S."/>
            <person name="Cochrane G."/>
            <person name="Meng A."/>
            <person name="Brown T."/>
            <person name="Cohen L."/>
        </authorList>
    </citation>
    <scope>NUCLEOTIDE SEQUENCE</scope>
    <source>
        <strain evidence="9">ATCC 50979</strain>
    </source>
</reference>
<keyword evidence="6 7" id="KW-0472">Membrane</keyword>
<evidence type="ECO:0000256" key="4">
    <source>
        <dbReference type="ARBA" id="ARBA00022737"/>
    </source>
</evidence>
<dbReference type="InterPro" id="IPR004680">
    <property type="entry name" value="Cit_transptr-like_dom"/>
</dbReference>
<sequence length="205" mass="20647">MASTTTQLTWRLLAALALTLTLIVANAATTIPLVSLALGVVVAFLLLGILTPAEARSSVNVVVMVTICSAVGLATALDSAGLAARWAASLSSSLSLLGKPGTLASIYIATALLTEVITNAAAAALLLPLSLRLAETEGLPAKTAVYAVMCGVSASFLTPVGYATNLMVAGVGGYSWGDFVKFGGPLQVLVWGVVVGGLWGVFGVD</sequence>
<name>A0A7S1YM04_9EUKA</name>
<keyword evidence="2" id="KW-0813">Transport</keyword>
<feature type="domain" description="Citrate transporter-like" evidence="8">
    <location>
        <begin position="24"/>
        <end position="196"/>
    </location>
</feature>
<dbReference type="EMBL" id="HBGL01015700">
    <property type="protein sequence ID" value="CAD9309226.1"/>
    <property type="molecule type" value="Transcribed_RNA"/>
</dbReference>
<dbReference type="AlphaFoldDB" id="A0A7S1YM04"/>
<feature type="transmembrane region" description="Helical" evidence="7">
    <location>
        <begin position="143"/>
        <end position="162"/>
    </location>
</feature>
<evidence type="ECO:0000256" key="1">
    <source>
        <dbReference type="ARBA" id="ARBA00004141"/>
    </source>
</evidence>
<keyword evidence="5 7" id="KW-1133">Transmembrane helix</keyword>
<feature type="transmembrane region" description="Helical" evidence="7">
    <location>
        <begin position="62"/>
        <end position="84"/>
    </location>
</feature>